<dbReference type="AlphaFoldDB" id="A0A397W2Y8"/>
<evidence type="ECO:0000313" key="1">
    <source>
        <dbReference type="EMBL" id="RIB26633.1"/>
    </source>
</evidence>
<organism evidence="1 2">
    <name type="scientific">Gigaspora rosea</name>
    <dbReference type="NCBI Taxonomy" id="44941"/>
    <lineage>
        <taxon>Eukaryota</taxon>
        <taxon>Fungi</taxon>
        <taxon>Fungi incertae sedis</taxon>
        <taxon>Mucoromycota</taxon>
        <taxon>Glomeromycotina</taxon>
        <taxon>Glomeromycetes</taxon>
        <taxon>Diversisporales</taxon>
        <taxon>Gigasporaceae</taxon>
        <taxon>Gigaspora</taxon>
    </lineage>
</organism>
<proteinExistence type="predicted"/>
<dbReference type="EMBL" id="QKWP01000129">
    <property type="protein sequence ID" value="RIB26633.1"/>
    <property type="molecule type" value="Genomic_DNA"/>
</dbReference>
<sequence>MPAHQIKFEAMIDKMIQNYKGKHSIIVTNKEIRDQINNKVRQKLPIQYITNSSFKKNPQKITKVLNYCLEFMKLPEDLQGDIVWKTVNKAIQNTLLPLPEKPEDIPEDAKELLLFENSIKNKGNLRAILAALRKVIALHSYWMNTLRS</sequence>
<dbReference type="Proteomes" id="UP000266673">
    <property type="component" value="Unassembled WGS sequence"/>
</dbReference>
<accession>A0A397W2Y8</accession>
<gene>
    <name evidence="1" type="ORF">C2G38_2030063</name>
</gene>
<name>A0A397W2Y8_9GLOM</name>
<protein>
    <submittedName>
        <fullName evidence="1">Uncharacterized protein</fullName>
    </submittedName>
</protein>
<keyword evidence="2" id="KW-1185">Reference proteome</keyword>
<comment type="caution">
    <text evidence="1">The sequence shown here is derived from an EMBL/GenBank/DDBJ whole genome shotgun (WGS) entry which is preliminary data.</text>
</comment>
<dbReference type="OrthoDB" id="2485845at2759"/>
<evidence type="ECO:0000313" key="2">
    <source>
        <dbReference type="Proteomes" id="UP000266673"/>
    </source>
</evidence>
<reference evidence="1 2" key="1">
    <citation type="submission" date="2018-06" db="EMBL/GenBank/DDBJ databases">
        <title>Comparative genomics reveals the genomic features of Rhizophagus irregularis, R. cerebriforme, R. diaphanum and Gigaspora rosea, and their symbiotic lifestyle signature.</title>
        <authorList>
            <person name="Morin E."/>
            <person name="San Clemente H."/>
            <person name="Chen E.C.H."/>
            <person name="De La Providencia I."/>
            <person name="Hainaut M."/>
            <person name="Kuo A."/>
            <person name="Kohler A."/>
            <person name="Murat C."/>
            <person name="Tang N."/>
            <person name="Roy S."/>
            <person name="Loubradou J."/>
            <person name="Henrissat B."/>
            <person name="Grigoriev I.V."/>
            <person name="Corradi N."/>
            <person name="Roux C."/>
            <person name="Martin F.M."/>
        </authorList>
    </citation>
    <scope>NUCLEOTIDE SEQUENCE [LARGE SCALE GENOMIC DNA]</scope>
    <source>
        <strain evidence="1 2">DAOM 194757</strain>
    </source>
</reference>